<gene>
    <name evidence="1" type="ORF">PaG_02489</name>
</gene>
<evidence type="ECO:0000313" key="2">
    <source>
        <dbReference type="Proteomes" id="UP000019462"/>
    </source>
</evidence>
<accession>W3VMP9</accession>
<evidence type="ECO:0000313" key="1">
    <source>
        <dbReference type="EMBL" id="ETS62750.1"/>
    </source>
</evidence>
<name>W3VMP9_MOEAP</name>
<organism evidence="1 2">
    <name type="scientific">Moesziomyces aphidis</name>
    <name type="common">Pseudozyma aphidis</name>
    <dbReference type="NCBI Taxonomy" id="84754"/>
    <lineage>
        <taxon>Eukaryota</taxon>
        <taxon>Fungi</taxon>
        <taxon>Dikarya</taxon>
        <taxon>Basidiomycota</taxon>
        <taxon>Ustilaginomycotina</taxon>
        <taxon>Ustilaginomycetes</taxon>
        <taxon>Ustilaginales</taxon>
        <taxon>Ustilaginaceae</taxon>
        <taxon>Moesziomyces</taxon>
    </lineage>
</organism>
<dbReference type="HOGENOM" id="CLU_1251138_0_0_1"/>
<dbReference type="EMBL" id="AWNI01000009">
    <property type="protein sequence ID" value="ETS62750.1"/>
    <property type="molecule type" value="Genomic_DNA"/>
</dbReference>
<keyword evidence="2" id="KW-1185">Reference proteome</keyword>
<dbReference type="AlphaFoldDB" id="W3VMP9"/>
<dbReference type="Proteomes" id="UP000019462">
    <property type="component" value="Unassembled WGS sequence"/>
</dbReference>
<comment type="caution">
    <text evidence="1">The sequence shown here is derived from an EMBL/GenBank/DDBJ whole genome shotgun (WGS) entry which is preliminary data.</text>
</comment>
<sequence>MRSPHGLLKVFREVALPASRMHCWLTWSEPASKRQDQLGLAAGAPTAAGSMTDLGGYPRSRPACNNAFCQSAWPRLRRNVCRSAGRALRNPIEERKVSARRLLASAGHRSRNPRRASLAWPCRDALARGHLASLHGAAEFPCLAGASRENLRPTLSFFQLGLPALGVASNSTATASLARCSTISSLSPPLILQQQSLHSAPGTKPSSPLPLLLPLRIVSSV</sequence>
<protein>
    <submittedName>
        <fullName evidence="1">Uncharacterized protein</fullName>
    </submittedName>
</protein>
<reference evidence="1 2" key="1">
    <citation type="journal article" date="2014" name="Genome Announc.">
        <title>Genome sequence of the basidiomycetous fungus Pseudozyma aphidis DSM70725, an efficient producer of biosurfactant mannosylerythritol lipids.</title>
        <authorList>
            <person name="Lorenz S."/>
            <person name="Guenther M."/>
            <person name="Grumaz C."/>
            <person name="Rupp S."/>
            <person name="Zibek S."/>
            <person name="Sohn K."/>
        </authorList>
    </citation>
    <scope>NUCLEOTIDE SEQUENCE [LARGE SCALE GENOMIC DNA]</scope>
    <source>
        <strain evidence="2">ATCC 32657 / CBS 517.83 / DSM 70725 / JCM 10318 / NBRC 10182 / NRRL Y-7954 / St-0401</strain>
    </source>
</reference>
<proteinExistence type="predicted"/>